<dbReference type="PANTHER" id="PTHR30032">
    <property type="entry name" value="N-ACETYLMURAMOYL-L-ALANINE AMIDASE-RELATED"/>
    <property type="match status" value="1"/>
</dbReference>
<organism evidence="2">
    <name type="scientific">Herbiconiux sp. A18JL235</name>
    <dbReference type="NCBI Taxonomy" id="3152363"/>
    <lineage>
        <taxon>Bacteria</taxon>
        <taxon>Bacillati</taxon>
        <taxon>Actinomycetota</taxon>
        <taxon>Actinomycetes</taxon>
        <taxon>Micrococcales</taxon>
        <taxon>Microbacteriaceae</taxon>
        <taxon>Herbiconiux</taxon>
    </lineage>
</organism>
<feature type="chain" id="PRO_5044233772" evidence="1">
    <location>
        <begin position="31"/>
        <end position="434"/>
    </location>
</feature>
<feature type="signal peptide" evidence="1">
    <location>
        <begin position="1"/>
        <end position="30"/>
    </location>
</feature>
<protein>
    <submittedName>
        <fullName evidence="2">Cell wall-binding repeat-containing protein</fullName>
    </submittedName>
</protein>
<accession>A0AB39BKB2</accession>
<dbReference type="Gene3D" id="2.60.40.3440">
    <property type="match status" value="1"/>
</dbReference>
<name>A0AB39BKB2_9MICO</name>
<dbReference type="EMBL" id="CP162511">
    <property type="protein sequence ID" value="XDI06811.1"/>
    <property type="molecule type" value="Genomic_DNA"/>
</dbReference>
<evidence type="ECO:0000256" key="1">
    <source>
        <dbReference type="SAM" id="SignalP"/>
    </source>
</evidence>
<dbReference type="GO" id="GO:0030288">
    <property type="term" value="C:outer membrane-bounded periplasmic space"/>
    <property type="evidence" value="ECO:0007669"/>
    <property type="project" value="TreeGrafter"/>
</dbReference>
<gene>
    <name evidence="2" type="ORF">ABFY20_06825</name>
</gene>
<evidence type="ECO:0000313" key="2">
    <source>
        <dbReference type="EMBL" id="XDI06811.1"/>
    </source>
</evidence>
<dbReference type="InterPro" id="IPR007253">
    <property type="entry name" value="Cell_wall-bd_2"/>
</dbReference>
<dbReference type="Pfam" id="PF17963">
    <property type="entry name" value="Big_9"/>
    <property type="match status" value="1"/>
</dbReference>
<dbReference type="AlphaFoldDB" id="A0AB39BKB2"/>
<reference evidence="2" key="1">
    <citation type="submission" date="2024-05" db="EMBL/GenBank/DDBJ databases">
        <title>Herbiconiux sp. A18JL235.</title>
        <authorList>
            <person name="Zhang G."/>
        </authorList>
    </citation>
    <scope>NUCLEOTIDE SEQUENCE</scope>
    <source>
        <strain evidence="2">A18JL235</strain>
    </source>
</reference>
<dbReference type="Gene3D" id="3.40.50.12090">
    <property type="match status" value="1"/>
</dbReference>
<dbReference type="Pfam" id="PF04122">
    <property type="entry name" value="CW_binding_2"/>
    <property type="match status" value="3"/>
</dbReference>
<sequence length="434" mass="43463">MSRSVPRVGPLLAAAAVAALVLAAPNAASAADADAVDDAYSLSTGTVLTADAASGLLANDLGVDPGLGLLISLETPPVHGTLSGITADGSFTYTPLEGWAGVDTFSYCLKLPVPLAFCAGSTATVTVTTTPVIERIDGADRYATAAAVSAAKFPAGVDTVFVASGEVFPDALSASAAAGAEDAPVLLVQKGAIPAVVDTELRRLAPDHVVLLGGSNTVSAAVESALGGYGAMDVTRVDGVDRYAVSAAVSARTFAPARPVVYIASGEVFPDALAGSAAAGHLGGPVLLVQRDAVPATVATELERLKPLAVVVLGGENTVTEATRAEVDRLAGLVGTRIKGADRYATAATVSEKSFLPVVDHTVYVASGEVFPDALAGSAAAIRAHAPVLLVTRDGIPAATATELDRLNPTRIIVLGGSHTVSAATYDELATHLG</sequence>
<dbReference type="PANTHER" id="PTHR30032:SF4">
    <property type="entry name" value="AMIDASE ENHANCER"/>
    <property type="match status" value="1"/>
</dbReference>
<proteinExistence type="predicted"/>
<dbReference type="RefSeq" id="WP_368499189.1">
    <property type="nucleotide sequence ID" value="NZ_CP162511.1"/>
</dbReference>
<dbReference type="InterPro" id="IPR051922">
    <property type="entry name" value="Bact_Sporulation_Assoc"/>
</dbReference>
<keyword evidence="1" id="KW-0732">Signal</keyword>